<accession>A0A2P6S7U3</accession>
<dbReference type="Gramene" id="PRQ54752">
    <property type="protein sequence ID" value="PRQ54752"/>
    <property type="gene ID" value="RchiOBHm_Chr1g0317181"/>
</dbReference>
<comment type="caution">
    <text evidence="1">The sequence shown here is derived from an EMBL/GenBank/DDBJ whole genome shotgun (WGS) entry which is preliminary data.</text>
</comment>
<protein>
    <submittedName>
        <fullName evidence="1">Putative glycosyl transferase, family 31</fullName>
    </submittedName>
</protein>
<proteinExistence type="predicted"/>
<dbReference type="GO" id="GO:0016740">
    <property type="term" value="F:transferase activity"/>
    <property type="evidence" value="ECO:0007669"/>
    <property type="project" value="UniProtKB-KW"/>
</dbReference>
<organism evidence="1 2">
    <name type="scientific">Rosa chinensis</name>
    <name type="common">China rose</name>
    <dbReference type="NCBI Taxonomy" id="74649"/>
    <lineage>
        <taxon>Eukaryota</taxon>
        <taxon>Viridiplantae</taxon>
        <taxon>Streptophyta</taxon>
        <taxon>Embryophyta</taxon>
        <taxon>Tracheophyta</taxon>
        <taxon>Spermatophyta</taxon>
        <taxon>Magnoliopsida</taxon>
        <taxon>eudicotyledons</taxon>
        <taxon>Gunneridae</taxon>
        <taxon>Pentapetalae</taxon>
        <taxon>rosids</taxon>
        <taxon>fabids</taxon>
        <taxon>Rosales</taxon>
        <taxon>Rosaceae</taxon>
        <taxon>Rosoideae</taxon>
        <taxon>Rosoideae incertae sedis</taxon>
        <taxon>Rosa</taxon>
    </lineage>
</organism>
<dbReference type="UniPathway" id="UPA00378"/>
<dbReference type="EMBL" id="PDCK01000039">
    <property type="protein sequence ID" value="PRQ54752.1"/>
    <property type="molecule type" value="Genomic_DNA"/>
</dbReference>
<sequence>MLLINVLGTALATLLDKPCVYIGCMKSGEVFSELWHEPEWWKFGSRREDDWMLFGLGIWKVLHLVSDFQIWGSWTSFVSCNLLSS</sequence>
<dbReference type="Proteomes" id="UP000238479">
    <property type="component" value="Chromosome 1"/>
</dbReference>
<dbReference type="STRING" id="74649.A0A2P6S7U3"/>
<name>A0A2P6S7U3_ROSCH</name>
<evidence type="ECO:0000313" key="2">
    <source>
        <dbReference type="Proteomes" id="UP000238479"/>
    </source>
</evidence>
<keyword evidence="2" id="KW-1185">Reference proteome</keyword>
<keyword evidence="1" id="KW-0808">Transferase</keyword>
<evidence type="ECO:0000313" key="1">
    <source>
        <dbReference type="EMBL" id="PRQ54752.1"/>
    </source>
</evidence>
<reference evidence="1 2" key="1">
    <citation type="journal article" date="2018" name="Nat. Genet.">
        <title>The Rosa genome provides new insights in the design of modern roses.</title>
        <authorList>
            <person name="Bendahmane M."/>
        </authorList>
    </citation>
    <scope>NUCLEOTIDE SEQUENCE [LARGE SCALE GENOMIC DNA]</scope>
    <source>
        <strain evidence="2">cv. Old Blush</strain>
    </source>
</reference>
<gene>
    <name evidence="1" type="ORF">RchiOBHm_Chr1g0317181</name>
</gene>
<dbReference type="AlphaFoldDB" id="A0A2P6S7U3"/>